<dbReference type="CDD" id="cd01040">
    <property type="entry name" value="Mb-like"/>
    <property type="match status" value="1"/>
</dbReference>
<evidence type="ECO:0000256" key="14">
    <source>
        <dbReference type="ARBA" id="ARBA00044551"/>
    </source>
</evidence>
<evidence type="ECO:0000256" key="22">
    <source>
        <dbReference type="RuleBase" id="RU000356"/>
    </source>
</evidence>
<keyword evidence="6 22" id="KW-0349">Heme</keyword>
<evidence type="ECO:0000256" key="3">
    <source>
        <dbReference type="ARBA" id="ARBA00012682"/>
    </source>
</evidence>
<evidence type="ECO:0000256" key="15">
    <source>
        <dbReference type="ARBA" id="ARBA00044552"/>
    </source>
</evidence>
<reference evidence="25" key="1">
    <citation type="submission" date="2025-08" db="UniProtKB">
        <authorList>
            <consortium name="RefSeq"/>
        </authorList>
    </citation>
    <scope>IDENTIFICATION</scope>
</reference>
<comment type="similarity">
    <text evidence="1 22">Belongs to the globin family.</text>
</comment>
<evidence type="ECO:0000256" key="8">
    <source>
        <dbReference type="ARBA" id="ARBA00022723"/>
    </source>
</evidence>
<evidence type="ECO:0000256" key="17">
    <source>
        <dbReference type="ARBA" id="ARBA00044562"/>
    </source>
</evidence>
<dbReference type="EC" id="1.15.1.1" evidence="3"/>
<keyword evidence="11" id="KW-0514">Muscle protein</keyword>
<evidence type="ECO:0000256" key="6">
    <source>
        <dbReference type="ARBA" id="ARBA00022617"/>
    </source>
</evidence>
<keyword evidence="4 22" id="KW-0813">Transport</keyword>
<dbReference type="Gene3D" id="1.10.490.10">
    <property type="entry name" value="Globins"/>
    <property type="match status" value="1"/>
</dbReference>
<dbReference type="Pfam" id="PF00042">
    <property type="entry name" value="Globin"/>
    <property type="match status" value="1"/>
</dbReference>
<comment type="catalytic activity">
    <reaction evidence="21">
        <text>H2O2 + AH2 = A + 2 H2O</text>
        <dbReference type="Rhea" id="RHEA:30275"/>
        <dbReference type="ChEBI" id="CHEBI:13193"/>
        <dbReference type="ChEBI" id="CHEBI:15377"/>
        <dbReference type="ChEBI" id="CHEBI:16240"/>
        <dbReference type="ChEBI" id="CHEBI:17499"/>
    </reaction>
    <physiologicalReaction direction="left-to-right" evidence="21">
        <dbReference type="Rhea" id="RHEA:30276"/>
    </physiologicalReaction>
</comment>
<dbReference type="PROSITE" id="PS01033">
    <property type="entry name" value="GLOBIN"/>
    <property type="match status" value="1"/>
</dbReference>
<dbReference type="SUPFAM" id="SSF46458">
    <property type="entry name" value="Globin-like"/>
    <property type="match status" value="1"/>
</dbReference>
<evidence type="ECO:0000259" key="23">
    <source>
        <dbReference type="PROSITE" id="PS01033"/>
    </source>
</evidence>
<evidence type="ECO:0000313" key="24">
    <source>
        <dbReference type="Proteomes" id="UP001652642"/>
    </source>
</evidence>
<comment type="subcellular location">
    <subcellularLocation>
        <location evidence="13">Cytoplasm</location>
        <location evidence="13">Sarcoplasm</location>
    </subcellularLocation>
</comment>
<evidence type="ECO:0000256" key="1">
    <source>
        <dbReference type="ARBA" id="ARBA00008705"/>
    </source>
</evidence>
<dbReference type="RefSeq" id="XP_072838536.1">
    <property type="nucleotide sequence ID" value="XM_072982435.1"/>
</dbReference>
<evidence type="ECO:0000256" key="4">
    <source>
        <dbReference type="ARBA" id="ARBA00022448"/>
    </source>
</evidence>
<dbReference type="InterPro" id="IPR013314">
    <property type="entry name" value="Globin_lamprey/hagfish"/>
</dbReference>
<evidence type="ECO:0000256" key="10">
    <source>
        <dbReference type="ARBA" id="ARBA00023004"/>
    </source>
</evidence>
<dbReference type="InterPro" id="IPR044399">
    <property type="entry name" value="Mb-like_M"/>
</dbReference>
<keyword evidence="10" id="KW-0408">Iron</keyword>
<sequence length="260" mass="29522">MLTRGPPSMPSTRSAQQAFNCPLGQIPWAARSVCWEGGSLLHLKALASVILFSTLRRPPHPTPTPLRLFPSPPPRAWCPVSCLLSCVSSTPPRNPHPHRPPFPVSVLNITPLQREHIREVWAKAFDDAEENGRLIILRFFTDHPASKQYFKTVPTEGDLLANPQVGFHGRRVMVALNQVIENISNWKQACRLLECLADNHRNIHHVPSAMFQFLFQAILCTFQDLLGKEFTEDIQVSWEKLFEALRREIEAAYARLDEQP</sequence>
<evidence type="ECO:0000256" key="5">
    <source>
        <dbReference type="ARBA" id="ARBA00022490"/>
    </source>
</evidence>
<evidence type="ECO:0000256" key="2">
    <source>
        <dbReference type="ARBA" id="ARBA00011245"/>
    </source>
</evidence>
<evidence type="ECO:0000256" key="12">
    <source>
        <dbReference type="ARBA" id="ARBA00044448"/>
    </source>
</evidence>
<evidence type="ECO:0000256" key="21">
    <source>
        <dbReference type="ARBA" id="ARBA00049899"/>
    </source>
</evidence>
<evidence type="ECO:0000256" key="13">
    <source>
        <dbReference type="ARBA" id="ARBA00044498"/>
    </source>
</evidence>
<gene>
    <name evidence="25" type="primary">LOC110089114</name>
</gene>
<dbReference type="InterPro" id="IPR000971">
    <property type="entry name" value="Globin"/>
</dbReference>
<dbReference type="GeneID" id="110089114"/>
<keyword evidence="8" id="KW-0479">Metal-binding</keyword>
<comment type="catalytic activity">
    <reaction evidence="19">
        <text>2 superoxide + 2 H(+) = H2O2 + O2</text>
        <dbReference type="Rhea" id="RHEA:20696"/>
        <dbReference type="ChEBI" id="CHEBI:15378"/>
        <dbReference type="ChEBI" id="CHEBI:15379"/>
        <dbReference type="ChEBI" id="CHEBI:16240"/>
        <dbReference type="ChEBI" id="CHEBI:18421"/>
        <dbReference type="EC" id="1.15.1.1"/>
    </reaction>
    <physiologicalReaction direction="left-to-right" evidence="19">
        <dbReference type="Rhea" id="RHEA:20697"/>
    </physiologicalReaction>
</comment>
<evidence type="ECO:0000256" key="20">
    <source>
        <dbReference type="ARBA" id="ARBA00048118"/>
    </source>
</evidence>
<evidence type="ECO:0000256" key="19">
    <source>
        <dbReference type="ARBA" id="ARBA00047393"/>
    </source>
</evidence>
<evidence type="ECO:0000256" key="9">
    <source>
        <dbReference type="ARBA" id="ARBA00023002"/>
    </source>
</evidence>
<keyword evidence="9" id="KW-0560">Oxidoreductase</keyword>
<evidence type="ECO:0000256" key="16">
    <source>
        <dbReference type="ARBA" id="ARBA00044553"/>
    </source>
</evidence>
<name>A0ABM5EZG5_9SAUR</name>
<organism evidence="24 25">
    <name type="scientific">Pogona vitticeps</name>
    <name type="common">central bearded dragon</name>
    <dbReference type="NCBI Taxonomy" id="103695"/>
    <lineage>
        <taxon>Eukaryota</taxon>
        <taxon>Metazoa</taxon>
        <taxon>Chordata</taxon>
        <taxon>Craniata</taxon>
        <taxon>Vertebrata</taxon>
        <taxon>Euteleostomi</taxon>
        <taxon>Lepidosauria</taxon>
        <taxon>Squamata</taxon>
        <taxon>Bifurcata</taxon>
        <taxon>Unidentata</taxon>
        <taxon>Episquamata</taxon>
        <taxon>Toxicofera</taxon>
        <taxon>Iguania</taxon>
        <taxon>Acrodonta</taxon>
        <taxon>Agamidae</taxon>
        <taxon>Amphibolurinae</taxon>
        <taxon>Pogona</taxon>
    </lineage>
</organism>
<comment type="subunit">
    <text evidence="2">Monomer.</text>
</comment>
<dbReference type="InterPro" id="IPR002335">
    <property type="entry name" value="Myoglobin"/>
</dbReference>
<feature type="domain" description="Globin" evidence="23">
    <location>
        <begin position="108"/>
        <end position="254"/>
    </location>
</feature>
<dbReference type="InterPro" id="IPR009050">
    <property type="entry name" value="Globin-like_sf"/>
</dbReference>
<evidence type="ECO:0000256" key="11">
    <source>
        <dbReference type="ARBA" id="ARBA00023179"/>
    </source>
</evidence>
<comment type="catalytic activity">
    <reaction evidence="12">
        <text>Fe(II)-heme b-[protein] + nitric oxide + O2 = Fe(III)-heme b-[protein] + nitrate</text>
        <dbReference type="Rhea" id="RHEA:78091"/>
        <dbReference type="Rhea" id="RHEA-COMP:18975"/>
        <dbReference type="Rhea" id="RHEA-COMP:18976"/>
        <dbReference type="ChEBI" id="CHEBI:15379"/>
        <dbReference type="ChEBI" id="CHEBI:16480"/>
        <dbReference type="ChEBI" id="CHEBI:17632"/>
        <dbReference type="ChEBI" id="CHEBI:55376"/>
        <dbReference type="ChEBI" id="CHEBI:60344"/>
    </reaction>
    <physiologicalReaction direction="left-to-right" evidence="12">
        <dbReference type="Rhea" id="RHEA:78092"/>
    </physiologicalReaction>
</comment>
<evidence type="ECO:0000313" key="25">
    <source>
        <dbReference type="RefSeq" id="XP_072838536.1"/>
    </source>
</evidence>
<proteinExistence type="inferred from homology"/>
<keyword evidence="7 22" id="KW-0561">Oxygen transport</keyword>
<evidence type="ECO:0000256" key="18">
    <source>
        <dbReference type="ARBA" id="ARBA00044569"/>
    </source>
</evidence>
<keyword evidence="24" id="KW-1185">Reference proteome</keyword>
<dbReference type="PANTHER" id="PTHR46783">
    <property type="entry name" value="CYTOGLOBIN"/>
    <property type="match status" value="1"/>
</dbReference>
<evidence type="ECO:0000256" key="7">
    <source>
        <dbReference type="ARBA" id="ARBA00022621"/>
    </source>
</evidence>
<comment type="catalytic activity">
    <reaction evidence="20">
        <text>Fe(III)-heme b-[protein] + nitric oxide + H2O = Fe(II)-heme b-[protein] + nitrite + 2 H(+)</text>
        <dbReference type="Rhea" id="RHEA:77711"/>
        <dbReference type="Rhea" id="RHEA-COMP:18975"/>
        <dbReference type="Rhea" id="RHEA-COMP:18976"/>
        <dbReference type="ChEBI" id="CHEBI:15377"/>
        <dbReference type="ChEBI" id="CHEBI:15378"/>
        <dbReference type="ChEBI" id="CHEBI:16301"/>
        <dbReference type="ChEBI" id="CHEBI:16480"/>
        <dbReference type="ChEBI" id="CHEBI:55376"/>
        <dbReference type="ChEBI" id="CHEBI:60344"/>
    </reaction>
    <physiologicalReaction direction="right-to-left" evidence="20">
        <dbReference type="Rhea" id="RHEA:77713"/>
    </physiologicalReaction>
</comment>
<protein>
    <recommendedName>
        <fullName evidence="3">superoxide dismutase</fullName>
        <ecNumber evidence="3">1.15.1.1</ecNumber>
    </recommendedName>
    <alternativeName>
        <fullName evidence="14">Nitrite reductase CYGB</fullName>
    </alternativeName>
    <alternativeName>
        <fullName evidence="15">Nitrite reductase MB</fullName>
    </alternativeName>
    <alternativeName>
        <fullName evidence="18">Pseudoperoxidase CYGB</fullName>
    </alternativeName>
    <alternativeName>
        <fullName evidence="16">Pseudoperoxidase MB</fullName>
    </alternativeName>
    <alternativeName>
        <fullName evidence="17">Superoxide dismutase CYGB</fullName>
    </alternativeName>
</protein>
<dbReference type="PRINTS" id="PR00613">
    <property type="entry name" value="MYOGLOBIN"/>
</dbReference>
<keyword evidence="5" id="KW-0963">Cytoplasm</keyword>
<dbReference type="PANTHER" id="PTHR46783:SF3">
    <property type="entry name" value="GLOBIN FAMILY PROFILE DOMAIN-CONTAINING PROTEIN"/>
    <property type="match status" value="1"/>
</dbReference>
<dbReference type="Proteomes" id="UP001652642">
    <property type="component" value="Chromosome 13"/>
</dbReference>
<dbReference type="InterPro" id="IPR012292">
    <property type="entry name" value="Globin/Proto"/>
</dbReference>
<accession>A0ABM5EZG5</accession>